<feature type="transmembrane region" description="Helical" evidence="6">
    <location>
        <begin position="401"/>
        <end position="425"/>
    </location>
</feature>
<keyword evidence="3 6" id="KW-0812">Transmembrane</keyword>
<evidence type="ECO:0000256" key="6">
    <source>
        <dbReference type="SAM" id="Phobius"/>
    </source>
</evidence>
<dbReference type="EMBL" id="FNUK01000037">
    <property type="protein sequence ID" value="SEG14926.1"/>
    <property type="molecule type" value="Genomic_DNA"/>
</dbReference>
<feature type="transmembrane region" description="Helical" evidence="6">
    <location>
        <begin position="241"/>
        <end position="259"/>
    </location>
</feature>
<evidence type="ECO:0000256" key="5">
    <source>
        <dbReference type="ARBA" id="ARBA00023136"/>
    </source>
</evidence>
<evidence type="ECO:0000313" key="7">
    <source>
        <dbReference type="EMBL" id="SEG14926.1"/>
    </source>
</evidence>
<dbReference type="GO" id="GO:0005886">
    <property type="term" value="C:plasma membrane"/>
    <property type="evidence" value="ECO:0007669"/>
    <property type="project" value="UniProtKB-SubCell"/>
</dbReference>
<dbReference type="OrthoDB" id="255482at2"/>
<feature type="transmembrane region" description="Helical" evidence="6">
    <location>
        <begin position="26"/>
        <end position="46"/>
    </location>
</feature>
<keyword evidence="4 6" id="KW-1133">Transmembrane helix</keyword>
<feature type="transmembrane region" description="Helical" evidence="6">
    <location>
        <begin position="465"/>
        <end position="484"/>
    </location>
</feature>
<accession>A0A1H5XUH9</accession>
<dbReference type="Proteomes" id="UP000242850">
    <property type="component" value="Unassembled WGS sequence"/>
</dbReference>
<keyword evidence="5 6" id="KW-0472">Membrane</keyword>
<feature type="transmembrane region" description="Helical" evidence="6">
    <location>
        <begin position="182"/>
        <end position="207"/>
    </location>
</feature>
<protein>
    <submittedName>
        <fullName evidence="7">Uncharacterized membrane protein YfcC, ion transporter superfamily</fullName>
    </submittedName>
</protein>
<comment type="subcellular location">
    <subcellularLocation>
        <location evidence="1">Cell membrane</location>
        <topology evidence="1">Multi-pass membrane protein</topology>
    </subcellularLocation>
</comment>
<reference evidence="8" key="1">
    <citation type="submission" date="2016-10" db="EMBL/GenBank/DDBJ databases">
        <authorList>
            <person name="Varghese N."/>
            <person name="Submissions S."/>
        </authorList>
    </citation>
    <scope>NUCLEOTIDE SEQUENCE [LARGE SCALE GENOMIC DNA]</scope>
    <source>
        <strain evidence="8">DSM 5463</strain>
    </source>
</reference>
<evidence type="ECO:0000256" key="3">
    <source>
        <dbReference type="ARBA" id="ARBA00022692"/>
    </source>
</evidence>
<evidence type="ECO:0000256" key="4">
    <source>
        <dbReference type="ARBA" id="ARBA00022989"/>
    </source>
</evidence>
<feature type="transmembrane region" description="Helical" evidence="6">
    <location>
        <begin position="156"/>
        <end position="176"/>
    </location>
</feature>
<dbReference type="InterPro" id="IPR051679">
    <property type="entry name" value="DASS-Related_Transporters"/>
</dbReference>
<dbReference type="AlphaFoldDB" id="A0A1H5XUH9"/>
<feature type="transmembrane region" description="Helical" evidence="6">
    <location>
        <begin position="362"/>
        <end position="381"/>
    </location>
</feature>
<dbReference type="PANTHER" id="PTHR43652:SF2">
    <property type="entry name" value="BASIC AMINO ACID ANTIPORTER YFCC-RELATED"/>
    <property type="match status" value="1"/>
</dbReference>
<gene>
    <name evidence="7" type="ORF">SAMN05660865_01858</name>
</gene>
<evidence type="ECO:0000313" key="8">
    <source>
        <dbReference type="Proteomes" id="UP000242850"/>
    </source>
</evidence>
<feature type="transmembrane region" description="Helical" evidence="6">
    <location>
        <begin position="496"/>
        <end position="514"/>
    </location>
</feature>
<dbReference type="Pfam" id="PF03606">
    <property type="entry name" value="DcuC"/>
    <property type="match status" value="1"/>
</dbReference>
<name>A0A1H5XUH9_9CLOT</name>
<feature type="transmembrane region" description="Helical" evidence="6">
    <location>
        <begin position="114"/>
        <end position="135"/>
    </location>
</feature>
<evidence type="ECO:0000256" key="1">
    <source>
        <dbReference type="ARBA" id="ARBA00004651"/>
    </source>
</evidence>
<sequence length="515" mass="55851">MFNTNTPIQNEVKTVENKTVKVPHTYVIIFFVVLFAWFLTILLPVGKFEKTEVKYMVNGKEKTKTVVKAGSFQYEKNEQGEVVKKPARLWGTEDFGGYGVLNYVFEGMVRGDKWGAAVGIIAFILVIGGAFGIILRTGAVDAGIMKMISITKGKEVLILPVLFVLFSLGGAVFGMGEETIPFAMIIIPLVVAMGYDAIVGVLITYVASQIGFATSWMNPFSLAVAQGISGIPVFSGAPFRIFMWVVFTAAGLFYTLRYAREVKKNPEASIAPDATDYFKKNMRTDVKDVEFNIGHKLVLLTVLLGIIWVVWGVTKKGYYIPEIASQFFAMGLVAGIIGVIFKLNNMTVNDIADSFQRGAADLVGAALVVGMAQGILIILGGTDPGTPTVLNTILNGLSSVVGKFGGAFAAWFMYLFQSIFNFFVVSGSGQASITMPIMAPLSDLVGVTRQVAVLAFQLGDGLTNIIVPTSACLMGVLGVARVDWGRWAKWQIKMQLFLFALGSIFVLVAHFIGFN</sequence>
<keyword evidence="8" id="KW-1185">Reference proteome</keyword>
<dbReference type="InterPro" id="IPR018385">
    <property type="entry name" value="C4_dicarb_anaerob_car-like"/>
</dbReference>
<dbReference type="PANTHER" id="PTHR43652">
    <property type="entry name" value="BASIC AMINO ACID ANTIPORTER YFCC-RELATED"/>
    <property type="match status" value="1"/>
</dbReference>
<dbReference type="RefSeq" id="WP_103896740.1">
    <property type="nucleotide sequence ID" value="NZ_FNUK01000037.1"/>
</dbReference>
<dbReference type="NCBIfam" id="NF008611">
    <property type="entry name" value="PRK11588.1"/>
    <property type="match status" value="1"/>
</dbReference>
<keyword evidence="2" id="KW-1003">Cell membrane</keyword>
<proteinExistence type="predicted"/>
<feature type="transmembrane region" description="Helical" evidence="6">
    <location>
        <begin position="323"/>
        <end position="341"/>
    </location>
</feature>
<evidence type="ECO:0000256" key="2">
    <source>
        <dbReference type="ARBA" id="ARBA00022475"/>
    </source>
</evidence>
<organism evidence="7 8">
    <name type="scientific">Caloramator fervidus</name>
    <dbReference type="NCBI Taxonomy" id="29344"/>
    <lineage>
        <taxon>Bacteria</taxon>
        <taxon>Bacillati</taxon>
        <taxon>Bacillota</taxon>
        <taxon>Clostridia</taxon>
        <taxon>Eubacteriales</taxon>
        <taxon>Clostridiaceae</taxon>
        <taxon>Caloramator</taxon>
    </lineage>
</organism>
<feature type="transmembrane region" description="Helical" evidence="6">
    <location>
        <begin position="219"/>
        <end position="235"/>
    </location>
</feature>
<feature type="transmembrane region" description="Helical" evidence="6">
    <location>
        <begin position="289"/>
        <end position="311"/>
    </location>
</feature>